<protein>
    <submittedName>
        <fullName evidence="1">Uncharacterized protein</fullName>
    </submittedName>
</protein>
<dbReference type="AlphaFoldDB" id="A0A1N5WE74"/>
<proteinExistence type="predicted"/>
<evidence type="ECO:0000313" key="1">
    <source>
        <dbReference type="EMBL" id="SIM83522.1"/>
    </source>
</evidence>
<accession>A0A1N5WE74</accession>
<organism evidence="1 2">
    <name type="scientific">Cuniculiplasma divulgatum</name>
    <dbReference type="NCBI Taxonomy" id="1673428"/>
    <lineage>
        <taxon>Archaea</taxon>
        <taxon>Methanobacteriati</taxon>
        <taxon>Thermoplasmatota</taxon>
        <taxon>Thermoplasmata</taxon>
        <taxon>Thermoplasmatales</taxon>
        <taxon>Cuniculiplasmataceae</taxon>
        <taxon>Cuniculiplasma</taxon>
    </lineage>
</organism>
<reference evidence="1 2" key="1">
    <citation type="submission" date="2016-04" db="EMBL/GenBank/DDBJ databases">
        <authorList>
            <person name="Evans L.H."/>
            <person name="Alamgir A."/>
            <person name="Owens N."/>
            <person name="Weber N.D."/>
            <person name="Virtaneva K."/>
            <person name="Barbian K."/>
            <person name="Babar A."/>
            <person name="Rosenke K."/>
        </authorList>
    </citation>
    <scope>NUCLEOTIDE SEQUENCE [LARGE SCALE GENOMIC DNA]</scope>
    <source>
        <strain evidence="2">S5(T) (JCM 30642 \VKM B-2941)</strain>
    </source>
</reference>
<sequence>MKRMAKTITNAIPALTRLLKITNRMKNTISAPPIEASIGEIGTAMFYIGRKGIIIFHSNRS</sequence>
<dbReference type="EMBL" id="LT671858">
    <property type="protein sequence ID" value="SIM83522.1"/>
    <property type="molecule type" value="Genomic_DNA"/>
</dbReference>
<gene>
    <name evidence="1" type="ORF">CSP5_1785</name>
</gene>
<evidence type="ECO:0000313" key="2">
    <source>
        <dbReference type="Proteomes" id="UP000195607"/>
    </source>
</evidence>
<name>A0A1N5WE74_9ARCH</name>
<dbReference type="Proteomes" id="UP000195607">
    <property type="component" value="Chromosome I"/>
</dbReference>